<protein>
    <submittedName>
        <fullName evidence="1">Uncharacterized protein</fullName>
    </submittedName>
</protein>
<proteinExistence type="predicted"/>
<reference evidence="1 2" key="1">
    <citation type="journal article" date="2018" name="New Phytol.">
        <title>Phylogenomics of Endogonaceae and evolution of mycorrhizas within Mucoromycota.</title>
        <authorList>
            <person name="Chang Y."/>
            <person name="Desiro A."/>
            <person name="Na H."/>
            <person name="Sandor L."/>
            <person name="Lipzen A."/>
            <person name="Clum A."/>
            <person name="Barry K."/>
            <person name="Grigoriev I.V."/>
            <person name="Martin F.M."/>
            <person name="Stajich J.E."/>
            <person name="Smith M.E."/>
            <person name="Bonito G."/>
            <person name="Spatafora J.W."/>
        </authorList>
    </citation>
    <scope>NUCLEOTIDE SEQUENCE [LARGE SCALE GENOMIC DNA]</scope>
    <source>
        <strain evidence="1 2">GMNB39</strain>
    </source>
</reference>
<evidence type="ECO:0000313" key="1">
    <source>
        <dbReference type="EMBL" id="RUP50286.1"/>
    </source>
</evidence>
<sequence length="149" mass="15242">MVGVALVLFSFIEEETFRPSWWGISGATGAEALIVTSVAKSGCLGRLGSGGDLGGGGGGGGAGGGTMGEEMEMVIGGTGPAGGWVGVGDSLHHLVPDTQSTCVKRMADPDHRISLCRILDLSSRMMLKHLSVPMNMVGLTAWIVDIAEI</sequence>
<comment type="caution">
    <text evidence="1">The sequence shown here is derived from an EMBL/GenBank/DDBJ whole genome shotgun (WGS) entry which is preliminary data.</text>
</comment>
<gene>
    <name evidence="1" type="ORF">BC936DRAFT_139733</name>
</gene>
<name>A0A433DHL5_9FUNG</name>
<organism evidence="1 2">
    <name type="scientific">Jimgerdemannia flammicorona</name>
    <dbReference type="NCBI Taxonomy" id="994334"/>
    <lineage>
        <taxon>Eukaryota</taxon>
        <taxon>Fungi</taxon>
        <taxon>Fungi incertae sedis</taxon>
        <taxon>Mucoromycota</taxon>
        <taxon>Mucoromycotina</taxon>
        <taxon>Endogonomycetes</taxon>
        <taxon>Endogonales</taxon>
        <taxon>Endogonaceae</taxon>
        <taxon>Jimgerdemannia</taxon>
    </lineage>
</organism>
<keyword evidence="2" id="KW-1185">Reference proteome</keyword>
<dbReference type="EMBL" id="RBNI01001568">
    <property type="protein sequence ID" value="RUP50286.1"/>
    <property type="molecule type" value="Genomic_DNA"/>
</dbReference>
<accession>A0A433DHL5</accession>
<evidence type="ECO:0000313" key="2">
    <source>
        <dbReference type="Proteomes" id="UP000268093"/>
    </source>
</evidence>
<dbReference type="AlphaFoldDB" id="A0A433DHL5"/>
<dbReference type="Proteomes" id="UP000268093">
    <property type="component" value="Unassembled WGS sequence"/>
</dbReference>